<dbReference type="GO" id="GO:0003700">
    <property type="term" value="F:DNA-binding transcription factor activity"/>
    <property type="evidence" value="ECO:0007669"/>
    <property type="project" value="InterPro"/>
</dbReference>
<dbReference type="InterPro" id="IPR046335">
    <property type="entry name" value="LacI/GalR-like_sensor"/>
</dbReference>
<comment type="caution">
    <text evidence="5">The sequence shown here is derived from an EMBL/GenBank/DDBJ whole genome shotgun (WGS) entry which is preliminary data.</text>
</comment>
<dbReference type="Gene3D" id="1.10.10.60">
    <property type="entry name" value="Homeodomain-like"/>
    <property type="match status" value="1"/>
</dbReference>
<dbReference type="Gene3D" id="3.40.50.2300">
    <property type="match status" value="2"/>
</dbReference>
<dbReference type="SMART" id="SM00342">
    <property type="entry name" value="HTH_ARAC"/>
    <property type="match status" value="1"/>
</dbReference>
<reference evidence="5 6" key="1">
    <citation type="submission" date="2014-09" db="EMBL/GenBank/DDBJ databases">
        <title>Vibrio maritimus JCM 19235. (C45) whole genome shotgun sequence.</title>
        <authorList>
            <person name="Sawabe T."/>
            <person name="Meirelles P."/>
            <person name="Nakanishi M."/>
            <person name="Sayaka M."/>
            <person name="Hattori M."/>
            <person name="Ohkuma M."/>
        </authorList>
    </citation>
    <scope>NUCLEOTIDE SEQUENCE [LARGE SCALE GENOMIC DNA]</scope>
    <source>
        <strain evidence="6">JCM19235</strain>
    </source>
</reference>
<keyword evidence="3" id="KW-0804">Transcription</keyword>
<protein>
    <submittedName>
        <fullName evidence="5">Xylose activator XylR AraC family</fullName>
    </submittedName>
</protein>
<dbReference type="OrthoDB" id="8766450at2"/>
<evidence type="ECO:0000313" key="5">
    <source>
        <dbReference type="EMBL" id="GAL18921.1"/>
    </source>
</evidence>
<dbReference type="InterPro" id="IPR028082">
    <property type="entry name" value="Peripla_BP_I"/>
</dbReference>
<dbReference type="Pfam" id="PF13377">
    <property type="entry name" value="Peripla_BP_3"/>
    <property type="match status" value="1"/>
</dbReference>
<dbReference type="SUPFAM" id="SSF53822">
    <property type="entry name" value="Periplasmic binding protein-like I"/>
    <property type="match status" value="1"/>
</dbReference>
<evidence type="ECO:0000256" key="1">
    <source>
        <dbReference type="ARBA" id="ARBA00023015"/>
    </source>
</evidence>
<evidence type="ECO:0000256" key="3">
    <source>
        <dbReference type="ARBA" id="ARBA00023163"/>
    </source>
</evidence>
<dbReference type="STRING" id="990268.JCM19235_2344"/>
<gene>
    <name evidence="5" type="ORF">JCM19235_2344</name>
</gene>
<dbReference type="Pfam" id="PF12833">
    <property type="entry name" value="HTH_18"/>
    <property type="match status" value="1"/>
</dbReference>
<evidence type="ECO:0000313" key="6">
    <source>
        <dbReference type="Proteomes" id="UP000029228"/>
    </source>
</evidence>
<keyword evidence="6" id="KW-1185">Reference proteome</keyword>
<organism evidence="5 6">
    <name type="scientific">Vibrio maritimus</name>
    <dbReference type="NCBI Taxonomy" id="990268"/>
    <lineage>
        <taxon>Bacteria</taxon>
        <taxon>Pseudomonadati</taxon>
        <taxon>Pseudomonadota</taxon>
        <taxon>Gammaproteobacteria</taxon>
        <taxon>Vibrionales</taxon>
        <taxon>Vibrionaceae</taxon>
        <taxon>Vibrio</taxon>
    </lineage>
</organism>
<proteinExistence type="predicted"/>
<accession>A0A090RUG3</accession>
<dbReference type="InterPro" id="IPR009057">
    <property type="entry name" value="Homeodomain-like_sf"/>
</dbReference>
<sequence length="370" mass="42080">MKKLLILLDSMVYFDRQVLKGIKARSDESDLKLSLYLECASNLDYILSESWDYVIADYNKPAVKHLVDTLGAKRVVYANHLPVDLPDALSSVILDNEGLARLAIRTFAKSGLMHVGYFANQQDLVTPWSQERHKAFQRAAPKHSLNYCDNVHDAIKSRMFPLGVYCSSDRSARRIAEVCELESINVPEQVAIIGTDYDDTERLLSPMPLSSVELDPFELGRSCMETLEQVIRYKRSVSKLFSSNTVIHAKTTASEGDEDKVVVKAELYMRNHFHSNIKIKQVTDFCRISRKTLDTRFLIVHGVTAHQYLTNLRVERAKHLLETTNDRMESIAKQCGYPSQSYLSQVFIKQLGLSPAKYRQHNAKHAVVVL</sequence>
<feature type="domain" description="HTH araC/xylS-type" evidence="4">
    <location>
        <begin position="263"/>
        <end position="361"/>
    </location>
</feature>
<dbReference type="PANTHER" id="PTHR43280:SF28">
    <property type="entry name" value="HTH-TYPE TRANSCRIPTIONAL ACTIVATOR RHAS"/>
    <property type="match status" value="1"/>
</dbReference>
<dbReference type="Proteomes" id="UP000029228">
    <property type="component" value="Unassembled WGS sequence"/>
</dbReference>
<reference evidence="5 6" key="2">
    <citation type="submission" date="2014-09" db="EMBL/GenBank/DDBJ databases">
        <authorList>
            <consortium name="NBRP consortium"/>
            <person name="Sawabe T."/>
            <person name="Meirelles P."/>
            <person name="Nakanishi M."/>
            <person name="Sayaka M."/>
            <person name="Hattori M."/>
            <person name="Ohkuma M."/>
        </authorList>
    </citation>
    <scope>NUCLEOTIDE SEQUENCE [LARGE SCALE GENOMIC DNA]</scope>
    <source>
        <strain evidence="6">JCM19235</strain>
    </source>
</reference>
<keyword evidence="2" id="KW-0238">DNA-binding</keyword>
<dbReference type="SUPFAM" id="SSF46689">
    <property type="entry name" value="Homeodomain-like"/>
    <property type="match status" value="1"/>
</dbReference>
<dbReference type="EMBL" id="BBMR01000003">
    <property type="protein sequence ID" value="GAL18921.1"/>
    <property type="molecule type" value="Genomic_DNA"/>
</dbReference>
<dbReference type="PROSITE" id="PS01124">
    <property type="entry name" value="HTH_ARAC_FAMILY_2"/>
    <property type="match status" value="1"/>
</dbReference>
<name>A0A090RUG3_9VIBR</name>
<evidence type="ECO:0000256" key="2">
    <source>
        <dbReference type="ARBA" id="ARBA00023125"/>
    </source>
</evidence>
<dbReference type="InterPro" id="IPR018060">
    <property type="entry name" value="HTH_AraC"/>
</dbReference>
<keyword evidence="1" id="KW-0805">Transcription regulation</keyword>
<evidence type="ECO:0000259" key="4">
    <source>
        <dbReference type="PROSITE" id="PS01124"/>
    </source>
</evidence>
<dbReference type="GO" id="GO:0043565">
    <property type="term" value="F:sequence-specific DNA binding"/>
    <property type="evidence" value="ECO:0007669"/>
    <property type="project" value="InterPro"/>
</dbReference>
<dbReference type="PANTHER" id="PTHR43280">
    <property type="entry name" value="ARAC-FAMILY TRANSCRIPTIONAL REGULATOR"/>
    <property type="match status" value="1"/>
</dbReference>
<dbReference type="AlphaFoldDB" id="A0A090RUG3"/>